<dbReference type="eggNOG" id="COG0455">
    <property type="taxonomic scope" value="Bacteria"/>
</dbReference>
<evidence type="ECO:0000256" key="3">
    <source>
        <dbReference type="PIRSR" id="PIRSR003092-1"/>
    </source>
</evidence>
<feature type="domain" description="CobQ/CobB/MinD/ParA nucleotide binding" evidence="5">
    <location>
        <begin position="42"/>
        <end position="259"/>
    </location>
</feature>
<keyword evidence="6" id="KW-0282">Flagellum</keyword>
<dbReference type="GO" id="GO:0051782">
    <property type="term" value="P:negative regulation of cell division"/>
    <property type="evidence" value="ECO:0007669"/>
    <property type="project" value="TreeGrafter"/>
</dbReference>
<keyword evidence="7" id="KW-1185">Reference proteome</keyword>
<keyword evidence="1 3" id="KW-0547">Nucleotide-binding</keyword>
<dbReference type="RefSeq" id="WP_005490020.1">
    <property type="nucleotide sequence ID" value="NZ_CAUI01000023.1"/>
</dbReference>
<dbReference type="OrthoDB" id="9816297at2"/>
<dbReference type="EMBL" id="CAUI01000023">
    <property type="protein sequence ID" value="CCU80763.1"/>
    <property type="molecule type" value="Genomic_DNA"/>
</dbReference>
<keyword evidence="4" id="KW-0175">Coiled coil</keyword>
<keyword evidence="2 3" id="KW-0067">ATP-binding</keyword>
<dbReference type="InterPro" id="IPR027417">
    <property type="entry name" value="P-loop_NTPase"/>
</dbReference>
<reference evidence="7" key="1">
    <citation type="journal article" date="2013" name="Genome Announc.">
        <title>Genome Sequence of Halanaerobium saccharolyticum subsp. saccharolyticum Strain DSM 6643T, a Halophilic Hydrogen-Producing Bacterium.</title>
        <authorList>
            <person name="Kivisto A."/>
            <person name="Larjo A."/>
            <person name="Ciranna A."/>
            <person name="Santala V."/>
            <person name="Roos C."/>
            <person name="Karp M."/>
        </authorList>
    </citation>
    <scope>NUCLEOTIDE SEQUENCE [LARGE SCALE GENOMIC DNA]</scope>
    <source>
        <strain evidence="7">DSM 6643</strain>
    </source>
</reference>
<feature type="binding site" evidence="3">
    <location>
        <begin position="48"/>
        <end position="55"/>
    </location>
    <ligand>
        <name>ATP</name>
        <dbReference type="ChEBI" id="CHEBI:30616"/>
    </ligand>
</feature>
<dbReference type="PIRSF" id="PIRSF003092">
    <property type="entry name" value="MinD"/>
    <property type="match status" value="1"/>
</dbReference>
<dbReference type="GO" id="GO:0005524">
    <property type="term" value="F:ATP binding"/>
    <property type="evidence" value="ECO:0007669"/>
    <property type="project" value="UniProtKB-KW"/>
</dbReference>
<gene>
    <name evidence="6" type="ORF">HSACCH_02292</name>
</gene>
<dbReference type="Proteomes" id="UP000012063">
    <property type="component" value="Unassembled WGS sequence"/>
</dbReference>
<dbReference type="PANTHER" id="PTHR43384:SF4">
    <property type="entry name" value="CELLULOSE BIOSYNTHESIS PROTEIN BCSQ-RELATED"/>
    <property type="match status" value="1"/>
</dbReference>
<evidence type="ECO:0000256" key="1">
    <source>
        <dbReference type="ARBA" id="ARBA00022741"/>
    </source>
</evidence>
<dbReference type="InterPro" id="IPR050625">
    <property type="entry name" value="ParA/MinD_ATPase"/>
</dbReference>
<dbReference type="GO" id="GO:0016887">
    <property type="term" value="F:ATP hydrolysis activity"/>
    <property type="evidence" value="ECO:0007669"/>
    <property type="project" value="TreeGrafter"/>
</dbReference>
<sequence>MRNQAARLKEMMKEKLEEKKEDVAAASKTAEFENTNTTTRTIAVASGKGGVGKSTFSSNFAYQLCKLDKKVLIIDSDIGMANLDIMLGVQPKYDLGHLLRDECTLEEAICDAPAGIKLLSGITGDDSFIDDNTNSINKLLNIGSTLEKDFDFLLIDLGAGASRSIVNTIRAVDELILVLTTEPTSIMDSYSLIKILANHDYKSPVKMVINQVNNEKEAKKTAERMISTVKKYLNIELTLLGTVSSDNKISAAIRKQKPFSELFPHRDTALDFEKIARKVSGEKKSAKGVKSYFYKMIGFLKGNS</sequence>
<dbReference type="InterPro" id="IPR025501">
    <property type="entry name" value="MinD_FleN"/>
</dbReference>
<keyword evidence="6" id="KW-0969">Cilium</keyword>
<organism evidence="6 7">
    <name type="scientific">Halanaerobium saccharolyticum subsp. saccharolyticum DSM 6643</name>
    <dbReference type="NCBI Taxonomy" id="1293054"/>
    <lineage>
        <taxon>Bacteria</taxon>
        <taxon>Bacillati</taxon>
        <taxon>Bacillota</taxon>
        <taxon>Clostridia</taxon>
        <taxon>Halanaerobiales</taxon>
        <taxon>Halanaerobiaceae</taxon>
        <taxon>Halanaerobium</taxon>
    </lineage>
</organism>
<evidence type="ECO:0000313" key="7">
    <source>
        <dbReference type="Proteomes" id="UP000012063"/>
    </source>
</evidence>
<dbReference type="GO" id="GO:0005829">
    <property type="term" value="C:cytosol"/>
    <property type="evidence" value="ECO:0007669"/>
    <property type="project" value="TreeGrafter"/>
</dbReference>
<feature type="coiled-coil region" evidence="4">
    <location>
        <begin position="1"/>
        <end position="33"/>
    </location>
</feature>
<evidence type="ECO:0000259" key="5">
    <source>
        <dbReference type="Pfam" id="PF01656"/>
    </source>
</evidence>
<dbReference type="STRING" id="1293054.HSACCH_02292"/>
<evidence type="ECO:0000256" key="2">
    <source>
        <dbReference type="ARBA" id="ARBA00022840"/>
    </source>
</evidence>
<evidence type="ECO:0000313" key="6">
    <source>
        <dbReference type="EMBL" id="CCU80763.1"/>
    </source>
</evidence>
<proteinExistence type="predicted"/>
<accession>M5E498</accession>
<dbReference type="InParanoid" id="M5E498"/>
<dbReference type="GO" id="GO:0009898">
    <property type="term" value="C:cytoplasmic side of plasma membrane"/>
    <property type="evidence" value="ECO:0007669"/>
    <property type="project" value="TreeGrafter"/>
</dbReference>
<dbReference type="SUPFAM" id="SSF52540">
    <property type="entry name" value="P-loop containing nucleoside triphosphate hydrolases"/>
    <property type="match status" value="1"/>
</dbReference>
<name>M5E498_9FIRM</name>
<dbReference type="Gene3D" id="3.40.50.300">
    <property type="entry name" value="P-loop containing nucleotide triphosphate hydrolases"/>
    <property type="match status" value="1"/>
</dbReference>
<dbReference type="InterPro" id="IPR002586">
    <property type="entry name" value="CobQ/CobB/MinD/ParA_Nub-bd_dom"/>
</dbReference>
<protein>
    <submittedName>
        <fullName evidence="6">Flagellar synthesis regulator FleN</fullName>
    </submittedName>
</protein>
<comment type="caution">
    <text evidence="6">The sequence shown here is derived from an EMBL/GenBank/DDBJ whole genome shotgun (WGS) entry which is preliminary data.</text>
</comment>
<keyword evidence="6" id="KW-0966">Cell projection</keyword>
<dbReference type="CDD" id="cd02038">
    <property type="entry name" value="FlhG-like"/>
    <property type="match status" value="1"/>
</dbReference>
<evidence type="ECO:0000256" key="4">
    <source>
        <dbReference type="SAM" id="Coils"/>
    </source>
</evidence>
<dbReference type="InterPro" id="IPR033875">
    <property type="entry name" value="FlhG"/>
</dbReference>
<dbReference type="Pfam" id="PF01656">
    <property type="entry name" value="CbiA"/>
    <property type="match status" value="1"/>
</dbReference>
<dbReference type="FunCoup" id="M5E498">
    <property type="interactions" value="51"/>
</dbReference>
<dbReference type="AlphaFoldDB" id="M5E498"/>
<dbReference type="PANTHER" id="PTHR43384">
    <property type="entry name" value="SEPTUM SITE-DETERMINING PROTEIN MIND HOMOLOG, CHLOROPLASTIC-RELATED"/>
    <property type="match status" value="1"/>
</dbReference>